<evidence type="ECO:0000313" key="5">
    <source>
        <dbReference type="EMBL" id="KEY19236.1"/>
    </source>
</evidence>
<evidence type="ECO:0000313" key="7">
    <source>
        <dbReference type="Proteomes" id="UP000028349"/>
    </source>
</evidence>
<sequence>MEYIKRNLNSHLTAIERTSLSYPARILQKQDKLLGKILDFGCGIGKDVELLKEKDFDIIGYDPFYFPNFPTEKFDTILCFYVLNVLLPEEQAEVLMNVSSLLKPNGKAYYSVRRDIQYEGFRVHKIHKKETFQCIIKLPYFTIFKNENCEIYEYESYTTLNKGNTDLSPFLIGEETRELLVETATVFSFYDKFPVSKGHALIVPKRLVSNYFDLTFKEQTACWIVVNKVKKILQEKYDSTGFNIGININEDAGQTIWHSHIHVIPRYKGDVENPRGGIRGVIPHNKEY</sequence>
<dbReference type="PRINTS" id="PR00332">
    <property type="entry name" value="HISTRIAD"/>
</dbReference>
<dbReference type="InterPro" id="IPR001310">
    <property type="entry name" value="Histidine_triad_HIT"/>
</dbReference>
<evidence type="ECO:0000256" key="3">
    <source>
        <dbReference type="PROSITE-ProRule" id="PRU00464"/>
    </source>
</evidence>
<protein>
    <submittedName>
        <fullName evidence="5">HIT family protein</fullName>
    </submittedName>
    <submittedName>
        <fullName evidence="6">Purine nucleoside phosphoramidase</fullName>
    </submittedName>
</protein>
<reference evidence="5 7" key="1">
    <citation type="submission" date="2014-07" db="EMBL/GenBank/DDBJ databases">
        <authorList>
            <person name="Pisani N.G."/>
            <person name="Newman J.D."/>
        </authorList>
    </citation>
    <scope>NUCLEOTIDE SEQUENCE [LARGE SCALE GENOMIC DNA]</scope>
    <source>
        <strain evidence="5 7">LMG 24720</strain>
    </source>
</reference>
<evidence type="ECO:0000313" key="8">
    <source>
        <dbReference type="Proteomes" id="UP000270036"/>
    </source>
</evidence>
<dbReference type="EMBL" id="LR134441">
    <property type="protein sequence ID" value="VEH98644.1"/>
    <property type="molecule type" value="Genomic_DNA"/>
</dbReference>
<keyword evidence="7" id="KW-1185">Reference proteome</keyword>
<dbReference type="Proteomes" id="UP000270036">
    <property type="component" value="Chromosome"/>
</dbReference>
<organism evidence="6 8">
    <name type="scientific">Kaistella antarctica</name>
    <dbReference type="NCBI Taxonomy" id="266748"/>
    <lineage>
        <taxon>Bacteria</taxon>
        <taxon>Pseudomonadati</taxon>
        <taxon>Bacteroidota</taxon>
        <taxon>Flavobacteriia</taxon>
        <taxon>Flavobacteriales</taxon>
        <taxon>Weeksellaceae</taxon>
        <taxon>Chryseobacterium group</taxon>
        <taxon>Kaistella</taxon>
    </lineage>
</organism>
<dbReference type="PANTHER" id="PTHR42997">
    <property type="entry name" value="HIT FAMILY HYDROLASE"/>
    <property type="match status" value="1"/>
</dbReference>
<gene>
    <name evidence="6" type="primary">hit_1</name>
    <name evidence="5" type="ORF">HY04_12520</name>
    <name evidence="6" type="ORF">NCTC13489_01070</name>
</gene>
<feature type="short sequence motif" description="Histidine triad motif" evidence="2 3">
    <location>
        <begin position="258"/>
        <end position="262"/>
    </location>
</feature>
<accession>A0A448NQ08</accession>
<dbReference type="PANTHER" id="PTHR42997:SF1">
    <property type="entry name" value="AP-4-A PHOSPHORYLASE"/>
    <property type="match status" value="1"/>
</dbReference>
<dbReference type="Pfam" id="PF01230">
    <property type="entry name" value="HIT"/>
    <property type="match status" value="1"/>
</dbReference>
<dbReference type="KEGG" id="cant:NCTC13489_01070"/>
<dbReference type="InterPro" id="IPR019808">
    <property type="entry name" value="Histidine_triad_CS"/>
</dbReference>
<dbReference type="InterPro" id="IPR052908">
    <property type="entry name" value="AP-4-A_phosphorylase"/>
</dbReference>
<feature type="domain" description="HIT" evidence="4">
    <location>
        <begin position="166"/>
        <end position="273"/>
    </location>
</feature>
<dbReference type="CDD" id="cd02440">
    <property type="entry name" value="AdoMet_MTases"/>
    <property type="match status" value="1"/>
</dbReference>
<dbReference type="Proteomes" id="UP000028349">
    <property type="component" value="Unassembled WGS sequence"/>
</dbReference>
<dbReference type="PROSITE" id="PS00892">
    <property type="entry name" value="HIT_1"/>
    <property type="match status" value="1"/>
</dbReference>
<proteinExistence type="predicted"/>
<dbReference type="InterPro" id="IPR011146">
    <property type="entry name" value="HIT-like"/>
</dbReference>
<dbReference type="AlphaFoldDB" id="A0A448NQ08"/>
<reference evidence="6 8" key="2">
    <citation type="submission" date="2018-12" db="EMBL/GenBank/DDBJ databases">
        <authorList>
            <consortium name="Pathogen Informatics"/>
        </authorList>
    </citation>
    <scope>NUCLEOTIDE SEQUENCE [LARGE SCALE GENOMIC DNA]</scope>
    <source>
        <strain evidence="6 8">NCTC13489</strain>
    </source>
</reference>
<dbReference type="Gene3D" id="3.40.50.150">
    <property type="entry name" value="Vaccinia Virus protein VP39"/>
    <property type="match status" value="1"/>
</dbReference>
<evidence type="ECO:0000256" key="2">
    <source>
        <dbReference type="PIRSR" id="PIRSR601310-3"/>
    </source>
</evidence>
<dbReference type="SUPFAM" id="SSF54197">
    <property type="entry name" value="HIT-like"/>
    <property type="match status" value="1"/>
</dbReference>
<dbReference type="InterPro" id="IPR036265">
    <property type="entry name" value="HIT-like_sf"/>
</dbReference>
<evidence type="ECO:0000259" key="4">
    <source>
        <dbReference type="PROSITE" id="PS51084"/>
    </source>
</evidence>
<name>A0A448NQ08_9FLAO</name>
<feature type="active site" description="Tele-AMP-histidine intermediate" evidence="1">
    <location>
        <position position="260"/>
    </location>
</feature>
<dbReference type="PROSITE" id="PS51084">
    <property type="entry name" value="HIT_2"/>
    <property type="match status" value="1"/>
</dbReference>
<dbReference type="InterPro" id="IPR029063">
    <property type="entry name" value="SAM-dependent_MTases_sf"/>
</dbReference>
<dbReference type="EMBL" id="JPEP01000002">
    <property type="protein sequence ID" value="KEY19236.1"/>
    <property type="molecule type" value="Genomic_DNA"/>
</dbReference>
<dbReference type="SUPFAM" id="SSF53335">
    <property type="entry name" value="S-adenosyl-L-methionine-dependent methyltransferases"/>
    <property type="match status" value="1"/>
</dbReference>
<dbReference type="OrthoDB" id="9784774at2"/>
<evidence type="ECO:0000313" key="6">
    <source>
        <dbReference type="EMBL" id="VEH98644.1"/>
    </source>
</evidence>
<evidence type="ECO:0000256" key="1">
    <source>
        <dbReference type="PIRSR" id="PIRSR601310-1"/>
    </source>
</evidence>
<dbReference type="STRING" id="266748.HY04_12520"/>
<dbReference type="RefSeq" id="WP_034720187.1">
    <property type="nucleotide sequence ID" value="NZ_FOIX01000003.1"/>
</dbReference>
<dbReference type="Pfam" id="PF13489">
    <property type="entry name" value="Methyltransf_23"/>
    <property type="match status" value="1"/>
</dbReference>
<dbReference type="Gene3D" id="3.30.428.10">
    <property type="entry name" value="HIT-like"/>
    <property type="match status" value="1"/>
</dbReference>
<dbReference type="GO" id="GO:0003824">
    <property type="term" value="F:catalytic activity"/>
    <property type="evidence" value="ECO:0007669"/>
    <property type="project" value="InterPro"/>
</dbReference>